<protein>
    <submittedName>
        <fullName evidence="1">Uncharacterized protein</fullName>
    </submittedName>
</protein>
<proteinExistence type="predicted"/>
<evidence type="ECO:0000313" key="2">
    <source>
        <dbReference type="Proteomes" id="UP000234585"/>
    </source>
</evidence>
<accession>A0A2I2FI48</accession>
<dbReference type="GeneID" id="36525406"/>
<name>A0A2I2FI48_ASPCN</name>
<gene>
    <name evidence="1" type="ORF">BDW47DRAFT_135107</name>
</gene>
<reference evidence="1 2" key="1">
    <citation type="submission" date="2017-12" db="EMBL/GenBank/DDBJ databases">
        <authorList>
            <consortium name="DOE Joint Genome Institute"/>
            <person name="Haridas S."/>
            <person name="Kjaerbolling I."/>
            <person name="Vesth T.C."/>
            <person name="Frisvad J.C."/>
            <person name="Nybo J.L."/>
            <person name="Theobald S."/>
            <person name="Kuo A."/>
            <person name="Bowyer P."/>
            <person name="Matsuda Y."/>
            <person name="Mondo S."/>
            <person name="Lyhne E.K."/>
            <person name="Kogle M.E."/>
            <person name="Clum A."/>
            <person name="Lipzen A."/>
            <person name="Salamov A."/>
            <person name="Ngan C.Y."/>
            <person name="Daum C."/>
            <person name="Chiniquy J."/>
            <person name="Barry K."/>
            <person name="LaButti K."/>
            <person name="Simmons B.A."/>
            <person name="Magnuson J.K."/>
            <person name="Mortensen U.H."/>
            <person name="Larsen T.O."/>
            <person name="Grigoriev I.V."/>
            <person name="Baker S.E."/>
            <person name="Andersen M.R."/>
            <person name="Nordberg H.P."/>
            <person name="Cantor M.N."/>
            <person name="Hua S.X."/>
        </authorList>
    </citation>
    <scope>NUCLEOTIDE SEQUENCE [LARGE SCALE GENOMIC DNA]</scope>
    <source>
        <strain evidence="1 2">CBS 102.13</strain>
    </source>
</reference>
<dbReference type="OrthoDB" id="4488907at2759"/>
<evidence type="ECO:0000313" key="1">
    <source>
        <dbReference type="EMBL" id="PLB40306.1"/>
    </source>
</evidence>
<dbReference type="EMBL" id="KZ559125">
    <property type="protein sequence ID" value="PLB40306.1"/>
    <property type="molecule type" value="Genomic_DNA"/>
</dbReference>
<keyword evidence="2" id="KW-1185">Reference proteome</keyword>
<organism evidence="1 2">
    <name type="scientific">Aspergillus candidus</name>
    <dbReference type="NCBI Taxonomy" id="41067"/>
    <lineage>
        <taxon>Eukaryota</taxon>
        <taxon>Fungi</taxon>
        <taxon>Dikarya</taxon>
        <taxon>Ascomycota</taxon>
        <taxon>Pezizomycotina</taxon>
        <taxon>Eurotiomycetes</taxon>
        <taxon>Eurotiomycetidae</taxon>
        <taxon>Eurotiales</taxon>
        <taxon>Aspergillaceae</taxon>
        <taxon>Aspergillus</taxon>
        <taxon>Aspergillus subgen. Circumdati</taxon>
    </lineage>
</organism>
<dbReference type="Proteomes" id="UP000234585">
    <property type="component" value="Unassembled WGS sequence"/>
</dbReference>
<dbReference type="RefSeq" id="XP_024674318.1">
    <property type="nucleotide sequence ID" value="XM_024818246.1"/>
</dbReference>
<dbReference type="AlphaFoldDB" id="A0A2I2FI48"/>
<sequence>MAHKMSIVVAHPNTITSNTTLNGLHRLQSSHPRRRSSCGSMSPWLVAKLRDELDRVSSTDSQSHTVETGLLALLGRLPGLGDLAWTDAVEYCRALIESPREAARYACSAASCSSTFRALTAGFAPDIPDVAVLGTEKIAAGLRGRPLDDIPGGHDPGLDGLAGAYSLVLSRRMPARQAVQATYLGLPSTIDEYAGCAGGEEEARIRLIALALGAAFNLDGEAVCVLLDGAFFDEPGTGDEMSVEAALRWRAVSGAASMLDASVYGRASWDEGLTAPVVSMAVRDLLDWRRDVAVGSAENAVSAVCGMGFEDPFHVTLEAMLRAALRYPLAGACSIAGMAVLSLSLTGSGYRRGGRGERCAECERLLRGVTTGARRAWAPEEPPTSYEEGEAARALAKHVVDGLLSYSPMMQMGLGWMQYLVATGRIRSFDARLSMRIKS</sequence>